<keyword evidence="7 11" id="KW-0378">Hydrolase</keyword>
<dbReference type="FunFam" id="3.90.70.10:FF:000010">
    <property type="entry name" value="Calpain 15"/>
    <property type="match status" value="1"/>
</dbReference>
<sequence length="783" mass="91708">MGSDEQILKVIYKLAVQKPFKQLVQEYGRPALAQVHFRKLITQNDPSITITDCDRFYQKALIDFKSLIGLTVEILEKLTENQQKIEFVLSQQDIQTITIIIQNYKAKRLDIERVFKFFDKNKDLALEEREFKELIEFFHNSLTLQEYQSLRKQFGNLKFSCDHLRQLFQKWEEIVENKNKNPQQEQIKYTIRSQLDDKMQQGEEVHQAQAVEDVEQQEVKDDEVDFADFLNIDLQIPGAKELVQKREELRKSKQEFVDSDFPPSVRSLGMRFSQLSWKRMSDIFQNKLKMFNIEDQKDSRVGLGKWISHRDIRQGILGDCYFLASISSIACRWPEVIKDLFISQRVNSQKLYAIRLCQDGEWKVIMLDDFIPVNSQGNPAFLKNAGAELWVALLEKAWAKMNNNYTDIEGGDPREVLKSITGGPTWLIFTNAQDFKQQLQKFSDMKCVMASGTFQSNPNYANYGLEAGHAYSVLKVYDLKHPTKGDITLVKIRNPWGSKEWNGDWSDGSSLWTEELKQQVKFGKKEDDGIFFMEIKDFQRYFQSIFVCYFKKEYLYNSIKQMAKRTKTIQYDIDVPNDGEYYFTVHQEALRRYAQHKELKYEYSYVRILLAKNNGKGDYQFIDSKQQKDIEVHLGGKLTKGKYSVQIKIKWAIPTWSEHEYQFSVYGTEFLRPKQVPRDEELRKTVMLQVARENKNQQQLTNGLFCAIETVVTKGLGYFYYKNTSQKTFKLKNTLQNKQGVKLLKPEVGDCYQIELAPGEDKIILYSLDPKGVAFTPKHQLIQ</sequence>
<dbReference type="EMBL" id="CAJJDN010000096">
    <property type="protein sequence ID" value="CAD8110514.1"/>
    <property type="molecule type" value="Genomic_DNA"/>
</dbReference>
<keyword evidence="15" id="KW-1185">Reference proteome</keyword>
<name>A0A8S1Q5S3_9CILI</name>
<dbReference type="GO" id="GO:0005509">
    <property type="term" value="F:calcium ion binding"/>
    <property type="evidence" value="ECO:0007669"/>
    <property type="project" value="InterPro"/>
</dbReference>
<dbReference type="InterPro" id="IPR022684">
    <property type="entry name" value="Calpain_cysteine_protease"/>
</dbReference>
<dbReference type="PROSITE" id="PS50222">
    <property type="entry name" value="EF_HAND_2"/>
    <property type="match status" value="1"/>
</dbReference>
<protein>
    <recommendedName>
        <fullName evidence="16">Calpain catalytic domain-containing protein</fullName>
    </recommendedName>
</protein>
<evidence type="ECO:0000313" key="15">
    <source>
        <dbReference type="Proteomes" id="UP000692954"/>
    </source>
</evidence>
<keyword evidence="3 11" id="KW-0645">Protease</keyword>
<feature type="active site" evidence="10 11">
    <location>
        <position position="320"/>
    </location>
</feature>
<accession>A0A8S1Q5S3</accession>
<evidence type="ECO:0000259" key="12">
    <source>
        <dbReference type="PROSITE" id="PS50203"/>
    </source>
</evidence>
<dbReference type="PANTHER" id="PTHR10183">
    <property type="entry name" value="CALPAIN"/>
    <property type="match status" value="1"/>
</dbReference>
<dbReference type="OrthoDB" id="167576at2759"/>
<dbReference type="CDD" id="cd00044">
    <property type="entry name" value="CysPc"/>
    <property type="match status" value="1"/>
</dbReference>
<dbReference type="InterPro" id="IPR001300">
    <property type="entry name" value="Peptidase_C2_calpain_cat"/>
</dbReference>
<evidence type="ECO:0000256" key="5">
    <source>
        <dbReference type="ARBA" id="ARBA00022737"/>
    </source>
</evidence>
<evidence type="ECO:0000259" key="13">
    <source>
        <dbReference type="PROSITE" id="PS50222"/>
    </source>
</evidence>
<keyword evidence="4" id="KW-0479">Metal-binding</keyword>
<gene>
    <name evidence="14" type="ORF">PSON_ATCC_30995.1.T0960025</name>
</gene>
<keyword evidence="6" id="KW-0863">Zinc-finger</keyword>
<reference evidence="14" key="1">
    <citation type="submission" date="2021-01" db="EMBL/GenBank/DDBJ databases">
        <authorList>
            <consortium name="Genoscope - CEA"/>
            <person name="William W."/>
        </authorList>
    </citation>
    <scope>NUCLEOTIDE SEQUENCE</scope>
</reference>
<evidence type="ECO:0000256" key="8">
    <source>
        <dbReference type="ARBA" id="ARBA00022807"/>
    </source>
</evidence>
<evidence type="ECO:0000256" key="10">
    <source>
        <dbReference type="PIRSR" id="PIRSR622684-1"/>
    </source>
</evidence>
<dbReference type="PROSITE" id="PS50203">
    <property type="entry name" value="CALPAIN_CAT"/>
    <property type="match status" value="1"/>
</dbReference>
<evidence type="ECO:0000256" key="1">
    <source>
        <dbReference type="ARBA" id="ARBA00007623"/>
    </source>
</evidence>
<evidence type="ECO:0000256" key="7">
    <source>
        <dbReference type="ARBA" id="ARBA00022801"/>
    </source>
</evidence>
<dbReference type="Pfam" id="PF00648">
    <property type="entry name" value="Peptidase_C2"/>
    <property type="match status" value="1"/>
</dbReference>
<keyword evidence="9" id="KW-0862">Zinc</keyword>
<dbReference type="GO" id="GO:0008270">
    <property type="term" value="F:zinc ion binding"/>
    <property type="evidence" value="ECO:0007669"/>
    <property type="project" value="UniProtKB-KW"/>
</dbReference>
<keyword evidence="5" id="KW-0677">Repeat</keyword>
<evidence type="ECO:0000256" key="4">
    <source>
        <dbReference type="ARBA" id="ARBA00022723"/>
    </source>
</evidence>
<dbReference type="GO" id="GO:0004198">
    <property type="term" value="F:calcium-dependent cysteine-type endopeptidase activity"/>
    <property type="evidence" value="ECO:0007669"/>
    <property type="project" value="InterPro"/>
</dbReference>
<dbReference type="GO" id="GO:0006508">
    <property type="term" value="P:proteolysis"/>
    <property type="evidence" value="ECO:0007669"/>
    <property type="project" value="UniProtKB-KW"/>
</dbReference>
<proteinExistence type="inferred from homology"/>
<keyword evidence="2" id="KW-0597">Phosphoprotein</keyword>
<keyword evidence="8 11" id="KW-0788">Thiol protease</keyword>
<evidence type="ECO:0000256" key="3">
    <source>
        <dbReference type="ARBA" id="ARBA00022670"/>
    </source>
</evidence>
<dbReference type="AlphaFoldDB" id="A0A8S1Q5S3"/>
<evidence type="ECO:0000256" key="11">
    <source>
        <dbReference type="PROSITE-ProRule" id="PRU00239"/>
    </source>
</evidence>
<evidence type="ECO:0008006" key="16">
    <source>
        <dbReference type="Google" id="ProtNLM"/>
    </source>
</evidence>
<feature type="active site" evidence="10 11">
    <location>
        <position position="469"/>
    </location>
</feature>
<evidence type="ECO:0000256" key="2">
    <source>
        <dbReference type="ARBA" id="ARBA00022553"/>
    </source>
</evidence>
<comment type="caution">
    <text evidence="14">The sequence shown here is derived from an EMBL/GenBank/DDBJ whole genome shotgun (WGS) entry which is preliminary data.</text>
</comment>
<dbReference type="PANTHER" id="PTHR10183:SF379">
    <property type="entry name" value="CALPAIN-5"/>
    <property type="match status" value="1"/>
</dbReference>
<feature type="active site" evidence="10 11">
    <location>
        <position position="494"/>
    </location>
</feature>
<feature type="domain" description="Calpain catalytic" evidence="12">
    <location>
        <begin position="255"/>
        <end position="551"/>
    </location>
</feature>
<feature type="domain" description="EF-hand" evidence="13">
    <location>
        <begin position="106"/>
        <end position="141"/>
    </location>
</feature>
<dbReference type="SMART" id="SM00230">
    <property type="entry name" value="CysPc"/>
    <property type="match status" value="1"/>
</dbReference>
<dbReference type="InterPro" id="IPR002048">
    <property type="entry name" value="EF_hand_dom"/>
</dbReference>
<dbReference type="Proteomes" id="UP000692954">
    <property type="component" value="Unassembled WGS sequence"/>
</dbReference>
<comment type="similarity">
    <text evidence="1">Belongs to the peptidase C2 family.</text>
</comment>
<organism evidence="14 15">
    <name type="scientific">Paramecium sonneborni</name>
    <dbReference type="NCBI Taxonomy" id="65129"/>
    <lineage>
        <taxon>Eukaryota</taxon>
        <taxon>Sar</taxon>
        <taxon>Alveolata</taxon>
        <taxon>Ciliophora</taxon>
        <taxon>Intramacronucleata</taxon>
        <taxon>Oligohymenophorea</taxon>
        <taxon>Peniculida</taxon>
        <taxon>Parameciidae</taxon>
        <taxon>Paramecium</taxon>
    </lineage>
</organism>
<evidence type="ECO:0000256" key="6">
    <source>
        <dbReference type="ARBA" id="ARBA00022771"/>
    </source>
</evidence>
<evidence type="ECO:0000313" key="14">
    <source>
        <dbReference type="EMBL" id="CAD8110514.1"/>
    </source>
</evidence>
<evidence type="ECO:0000256" key="9">
    <source>
        <dbReference type="ARBA" id="ARBA00022833"/>
    </source>
</evidence>